<dbReference type="Pfam" id="PF11066">
    <property type="entry name" value="DUF2867"/>
    <property type="match status" value="1"/>
</dbReference>
<accession>A0A3B0VEI7</accession>
<name>A0A3B0VEI7_9ZZZZ</name>
<evidence type="ECO:0000313" key="1">
    <source>
        <dbReference type="EMBL" id="VAW38743.1"/>
    </source>
</evidence>
<dbReference type="AlphaFoldDB" id="A0A3B0VEI7"/>
<dbReference type="InterPro" id="IPR021295">
    <property type="entry name" value="DUF2867"/>
</dbReference>
<proteinExistence type="predicted"/>
<evidence type="ECO:0008006" key="2">
    <source>
        <dbReference type="Google" id="ProtNLM"/>
    </source>
</evidence>
<dbReference type="EMBL" id="UOEU01000717">
    <property type="protein sequence ID" value="VAW38743.1"/>
    <property type="molecule type" value="Genomic_DNA"/>
</dbReference>
<gene>
    <name evidence="1" type="ORF">MNBD_CHLOROFLEXI01-3150</name>
</gene>
<reference evidence="1" key="1">
    <citation type="submission" date="2018-06" db="EMBL/GenBank/DDBJ databases">
        <authorList>
            <person name="Zhirakovskaya E."/>
        </authorList>
    </citation>
    <scope>NUCLEOTIDE SEQUENCE</scope>
</reference>
<protein>
    <recommendedName>
        <fullName evidence="2">DUF2867 domain-containing protein</fullName>
    </recommendedName>
</protein>
<organism evidence="1">
    <name type="scientific">hydrothermal vent metagenome</name>
    <dbReference type="NCBI Taxonomy" id="652676"/>
    <lineage>
        <taxon>unclassified sequences</taxon>
        <taxon>metagenomes</taxon>
        <taxon>ecological metagenomes</taxon>
    </lineage>
</organism>
<sequence length="168" mass="18941">MKNEALFTAVPNLATLAETADHIDVKTISGDVGLRQFIASMFSYQPAWMTFLYGVRYFFVRLLGMKQEGVPKGAIVQPEDISFVAGDPATFFTVQMAEENKYWFAAATESHLIAHLGVVVTPSSGQNRFHVMTLVHYRRWTGPVYFNVIRPFHHIVVRQMMKAGVKNA</sequence>